<gene>
    <name evidence="2" type="ORF">JAAARDRAFT_311579</name>
</gene>
<proteinExistence type="predicted"/>
<evidence type="ECO:0000313" key="3">
    <source>
        <dbReference type="Proteomes" id="UP000027265"/>
    </source>
</evidence>
<sequence>MDYGTNATFTLDGQIPAPPIRPRVSQLPEMMRLTLRAICADPPSDPRKSEDRIQGYSGDEGEDGEGVGPLGSGGRTIAPLRPVRNPSHLAVPVRLSESYASESLPPPSPTTSTFTYRSRVGVRMRHRAGKSRDIDHDGRRYAVYNPFEEGHWSGPEGQARTDGEETKRRKSKALLRTFKWVVGWYLICGCCKK</sequence>
<evidence type="ECO:0000313" key="2">
    <source>
        <dbReference type="EMBL" id="KDQ56419.1"/>
    </source>
</evidence>
<dbReference type="AlphaFoldDB" id="A0A067PNQ3"/>
<feature type="region of interest" description="Disordered" evidence="1">
    <location>
        <begin position="38"/>
        <end position="83"/>
    </location>
</feature>
<feature type="compositionally biased region" description="Basic and acidic residues" evidence="1">
    <location>
        <begin position="44"/>
        <end position="53"/>
    </location>
</feature>
<evidence type="ECO:0000256" key="1">
    <source>
        <dbReference type="SAM" id="MobiDB-lite"/>
    </source>
</evidence>
<dbReference type="Proteomes" id="UP000027265">
    <property type="component" value="Unassembled WGS sequence"/>
</dbReference>
<accession>A0A067PNQ3</accession>
<dbReference type="EMBL" id="KL197722">
    <property type="protein sequence ID" value="KDQ56419.1"/>
    <property type="molecule type" value="Genomic_DNA"/>
</dbReference>
<protein>
    <submittedName>
        <fullName evidence="2">Uncharacterized protein</fullName>
    </submittedName>
</protein>
<dbReference type="InParanoid" id="A0A067PNQ3"/>
<dbReference type="HOGENOM" id="CLU_1408957_0_0_1"/>
<keyword evidence="3" id="KW-1185">Reference proteome</keyword>
<name>A0A067PNQ3_9AGAM</name>
<organism evidence="2 3">
    <name type="scientific">Jaapia argillacea MUCL 33604</name>
    <dbReference type="NCBI Taxonomy" id="933084"/>
    <lineage>
        <taxon>Eukaryota</taxon>
        <taxon>Fungi</taxon>
        <taxon>Dikarya</taxon>
        <taxon>Basidiomycota</taxon>
        <taxon>Agaricomycotina</taxon>
        <taxon>Agaricomycetes</taxon>
        <taxon>Agaricomycetidae</taxon>
        <taxon>Jaapiales</taxon>
        <taxon>Jaapiaceae</taxon>
        <taxon>Jaapia</taxon>
    </lineage>
</organism>
<reference evidence="3" key="1">
    <citation type="journal article" date="2014" name="Proc. Natl. Acad. Sci. U.S.A.">
        <title>Extensive sampling of basidiomycete genomes demonstrates inadequacy of the white-rot/brown-rot paradigm for wood decay fungi.</title>
        <authorList>
            <person name="Riley R."/>
            <person name="Salamov A.A."/>
            <person name="Brown D.W."/>
            <person name="Nagy L.G."/>
            <person name="Floudas D."/>
            <person name="Held B.W."/>
            <person name="Levasseur A."/>
            <person name="Lombard V."/>
            <person name="Morin E."/>
            <person name="Otillar R."/>
            <person name="Lindquist E.A."/>
            <person name="Sun H."/>
            <person name="LaButti K.M."/>
            <person name="Schmutz J."/>
            <person name="Jabbour D."/>
            <person name="Luo H."/>
            <person name="Baker S.E."/>
            <person name="Pisabarro A.G."/>
            <person name="Walton J.D."/>
            <person name="Blanchette R.A."/>
            <person name="Henrissat B."/>
            <person name="Martin F."/>
            <person name="Cullen D."/>
            <person name="Hibbett D.S."/>
            <person name="Grigoriev I.V."/>
        </authorList>
    </citation>
    <scope>NUCLEOTIDE SEQUENCE [LARGE SCALE GENOMIC DNA]</scope>
    <source>
        <strain evidence="3">MUCL 33604</strain>
    </source>
</reference>